<dbReference type="Proteomes" id="UP000823046">
    <property type="component" value="Unassembled WGS sequence"/>
</dbReference>
<name>A0ABQ7JA25_9APIC</name>
<evidence type="ECO:0000313" key="2">
    <source>
        <dbReference type="Proteomes" id="UP000823046"/>
    </source>
</evidence>
<organism evidence="1 2">
    <name type="scientific">Cardiosporidium cionae</name>
    <dbReference type="NCBI Taxonomy" id="476202"/>
    <lineage>
        <taxon>Eukaryota</taxon>
        <taxon>Sar</taxon>
        <taxon>Alveolata</taxon>
        <taxon>Apicomplexa</taxon>
        <taxon>Aconoidasida</taxon>
        <taxon>Nephromycida</taxon>
        <taxon>Cardiosporidium</taxon>
    </lineage>
</organism>
<keyword evidence="2" id="KW-1185">Reference proteome</keyword>
<dbReference type="InterPro" id="IPR011993">
    <property type="entry name" value="PH-like_dom_sf"/>
</dbReference>
<feature type="non-terminal residue" evidence="1">
    <location>
        <position position="1"/>
    </location>
</feature>
<gene>
    <name evidence="1" type="ORF">IE077_002736</name>
</gene>
<sequence>ADARNSIFKLSQRYQLIPDNEKMIKIKQILGKVSGEEEESGDEDWEPSYKRLPTILRERISKTLSNTQDDTMQEHMLEEMNLIEKESANMVQSGIVTLDTISLAPNNANVEESDKEEHEEEELIGNPEVLKEMQLQFMKSNLKDWFEDIKQAYTNGIKLIKINALGQKFIRIVHIVGTQLRVSRTSVSTSTRIKTDREVETAEIEEVILGKGSPSKEFAALIALAKTQSDMNDPSPTLCAVVTLPKERTLSLVFLEEERRNAFVFYLRIIARTNREMRE</sequence>
<dbReference type="EMBL" id="JADAQX010000284">
    <property type="protein sequence ID" value="KAF8820850.1"/>
    <property type="molecule type" value="Genomic_DNA"/>
</dbReference>
<proteinExistence type="predicted"/>
<dbReference type="Gene3D" id="2.30.29.30">
    <property type="entry name" value="Pleckstrin-homology domain (PH domain)/Phosphotyrosine-binding domain (PTB)"/>
    <property type="match status" value="1"/>
</dbReference>
<accession>A0ABQ7JA25</accession>
<evidence type="ECO:0000313" key="1">
    <source>
        <dbReference type="EMBL" id="KAF8820850.1"/>
    </source>
</evidence>
<protein>
    <submittedName>
        <fullName evidence="1">Uncharacterized protein</fullName>
    </submittedName>
</protein>
<comment type="caution">
    <text evidence="1">The sequence shown here is derived from an EMBL/GenBank/DDBJ whole genome shotgun (WGS) entry which is preliminary data.</text>
</comment>
<reference evidence="1 2" key="1">
    <citation type="journal article" date="2020" name="bioRxiv">
        <title>Metabolic contributions of an alphaproteobacterial endosymbiont in the apicomplexan Cardiosporidium cionae.</title>
        <authorList>
            <person name="Hunter E.S."/>
            <person name="Paight C.J."/>
            <person name="Lane C.E."/>
        </authorList>
    </citation>
    <scope>NUCLEOTIDE SEQUENCE [LARGE SCALE GENOMIC DNA]</scope>
    <source>
        <strain evidence="1">ESH_2018</strain>
    </source>
</reference>